<dbReference type="PANTHER" id="PTHR30448">
    <property type="entry name" value="RNASE ADAPTER PROTEIN RAPZ"/>
    <property type="match status" value="1"/>
</dbReference>
<dbReference type="GO" id="GO:0005524">
    <property type="term" value="F:ATP binding"/>
    <property type="evidence" value="ECO:0007669"/>
    <property type="project" value="UniProtKB-UniRule"/>
</dbReference>
<dbReference type="PANTHER" id="PTHR30448:SF0">
    <property type="entry name" value="RNASE ADAPTER PROTEIN RAPZ"/>
    <property type="match status" value="1"/>
</dbReference>
<keyword evidence="1 4" id="KW-0547">Nucleotide-binding</keyword>
<dbReference type="KEGG" id="mbur:EQU24_03200"/>
<feature type="binding site" evidence="4">
    <location>
        <begin position="8"/>
        <end position="15"/>
    </location>
    <ligand>
        <name>ATP</name>
        <dbReference type="ChEBI" id="CHEBI:30616"/>
    </ligand>
</feature>
<dbReference type="HAMAP" id="MF_00636">
    <property type="entry name" value="RapZ_like"/>
    <property type="match status" value="1"/>
</dbReference>
<accession>A0A4P9UJV3</accession>
<dbReference type="Pfam" id="PF22740">
    <property type="entry name" value="PapZ_C"/>
    <property type="match status" value="1"/>
</dbReference>
<keyword evidence="8" id="KW-1185">Reference proteome</keyword>
<name>A0A4P9UJV3_METBY</name>
<keyword evidence="3 4" id="KW-0342">GTP-binding</keyword>
<feature type="binding site" evidence="4">
    <location>
        <begin position="60"/>
        <end position="63"/>
    </location>
    <ligand>
        <name>GTP</name>
        <dbReference type="ChEBI" id="CHEBI:37565"/>
    </ligand>
</feature>
<keyword evidence="2 4" id="KW-0067">ATP-binding</keyword>
<feature type="domain" description="RapZ-like N-terminal" evidence="5">
    <location>
        <begin position="1"/>
        <end position="157"/>
    </location>
</feature>
<evidence type="ECO:0000256" key="1">
    <source>
        <dbReference type="ARBA" id="ARBA00022741"/>
    </source>
</evidence>
<dbReference type="Pfam" id="PF03668">
    <property type="entry name" value="RapZ-like_N"/>
    <property type="match status" value="1"/>
</dbReference>
<dbReference type="EMBL" id="CP035467">
    <property type="protein sequence ID" value="QCW81368.1"/>
    <property type="molecule type" value="Genomic_DNA"/>
</dbReference>
<dbReference type="SUPFAM" id="SSF52540">
    <property type="entry name" value="P-loop containing nucleoside triphosphate hydrolases"/>
    <property type="match status" value="1"/>
</dbReference>
<dbReference type="GO" id="GO:0005525">
    <property type="term" value="F:GTP binding"/>
    <property type="evidence" value="ECO:0007669"/>
    <property type="project" value="UniProtKB-UniRule"/>
</dbReference>
<evidence type="ECO:0000313" key="7">
    <source>
        <dbReference type="EMBL" id="QCW81368.1"/>
    </source>
</evidence>
<dbReference type="Proteomes" id="UP000305881">
    <property type="component" value="Chromosome"/>
</dbReference>
<proteinExistence type="inferred from homology"/>
<dbReference type="InterPro" id="IPR053931">
    <property type="entry name" value="RapZ_C"/>
</dbReference>
<evidence type="ECO:0000259" key="6">
    <source>
        <dbReference type="Pfam" id="PF22740"/>
    </source>
</evidence>
<reference evidence="8" key="1">
    <citation type="journal article" date="2019" name="J. Bacteriol.">
        <title>A Mutagenic Screen Identifies a TonB-Dependent Receptor Required for the Lanthanide Metal Switch in the Type I Methanotroph 'Methylotuvimicrobium buryatense' 5GB1C.</title>
        <authorList>
            <person name="Groom J.D."/>
            <person name="Ford S.M."/>
            <person name="Pesesky M.W."/>
            <person name="Lidstrom M.E."/>
        </authorList>
    </citation>
    <scope>NUCLEOTIDE SEQUENCE [LARGE SCALE GENOMIC DNA]</scope>
    <source>
        <strain evidence="8">5GB1C</strain>
    </source>
</reference>
<evidence type="ECO:0000259" key="5">
    <source>
        <dbReference type="Pfam" id="PF03668"/>
    </source>
</evidence>
<dbReference type="InterPro" id="IPR053930">
    <property type="entry name" value="RapZ-like_N"/>
</dbReference>
<feature type="domain" description="RapZ C-terminal" evidence="6">
    <location>
        <begin position="166"/>
        <end position="285"/>
    </location>
</feature>
<organism evidence="7 8">
    <name type="scientific">Methylotuvimicrobium buryatense</name>
    <name type="common">Methylomicrobium buryatense</name>
    <dbReference type="NCBI Taxonomy" id="95641"/>
    <lineage>
        <taxon>Bacteria</taxon>
        <taxon>Pseudomonadati</taxon>
        <taxon>Pseudomonadota</taxon>
        <taxon>Gammaproteobacteria</taxon>
        <taxon>Methylococcales</taxon>
        <taxon>Methylococcaceae</taxon>
        <taxon>Methylotuvimicrobium</taxon>
    </lineage>
</organism>
<evidence type="ECO:0000256" key="2">
    <source>
        <dbReference type="ARBA" id="ARBA00022840"/>
    </source>
</evidence>
<evidence type="ECO:0000256" key="3">
    <source>
        <dbReference type="ARBA" id="ARBA00023134"/>
    </source>
</evidence>
<evidence type="ECO:0000313" key="8">
    <source>
        <dbReference type="Proteomes" id="UP000305881"/>
    </source>
</evidence>
<dbReference type="OrthoDB" id="9784461at2"/>
<dbReference type="InterPro" id="IPR027417">
    <property type="entry name" value="P-loop_NTPase"/>
</dbReference>
<dbReference type="AlphaFoldDB" id="A0A4P9UJV3"/>
<dbReference type="InterPro" id="IPR005337">
    <property type="entry name" value="RapZ-like"/>
</dbReference>
<dbReference type="STRING" id="675511.GCA_000341735_02367"/>
<sequence length="285" mass="32817">MKLLIVSGLSGSGKSIALTTLEDCGFYCIDNLPVTLLEDFINDVMLADRKTYEKTAIGIDARNQSDSLLNFASIIKLIRSKGIECEVMFMQAEEAVLLKRYSETRRRHPLTDYNLPLKEALVIEKEILKPIARLADFVIDTSRTHYHQLRDLIRDQVGERNVRHISIQFQSFGFKHGVPLDADFIFDVRCLPNPYWVPELRGLTGKDQAIIEFLDREPNVLEYFQDVSAFLERWIPRFEEEGRSYLTIAIGCTGGQHRSVYLADLLAKQYKSQALNIIIRHRELH</sequence>
<dbReference type="NCBIfam" id="NF003828">
    <property type="entry name" value="PRK05416.1"/>
    <property type="match status" value="1"/>
</dbReference>
<dbReference type="PIRSF" id="PIRSF005052">
    <property type="entry name" value="P-loopkin"/>
    <property type="match status" value="1"/>
</dbReference>
<evidence type="ECO:0000256" key="4">
    <source>
        <dbReference type="HAMAP-Rule" id="MF_00636"/>
    </source>
</evidence>
<protein>
    <submittedName>
        <fullName evidence="7">RNase adapter RapZ</fullName>
    </submittedName>
</protein>
<gene>
    <name evidence="7" type="primary">rapZ</name>
    <name evidence="7" type="ORF">EQU24_03200</name>
</gene>
<dbReference type="RefSeq" id="WP_017840885.1">
    <property type="nucleotide sequence ID" value="NZ_CP035467.1"/>
</dbReference>